<dbReference type="Pfam" id="PF00211">
    <property type="entry name" value="Guanylate_cyc"/>
    <property type="match status" value="1"/>
</dbReference>
<dbReference type="SUPFAM" id="SSF54292">
    <property type="entry name" value="2Fe-2S ferredoxin-like"/>
    <property type="match status" value="1"/>
</dbReference>
<evidence type="ECO:0000259" key="8">
    <source>
        <dbReference type="PROSITE" id="PS50125"/>
    </source>
</evidence>
<sequence>MPTLHSFPDDFSFSCEDGETLLEAARRAGLPLTHVCGGKAKCSTCRVWILDGLENCPERTGKEADLAEQLGLDPHVRLSCQLRPTGYLKFRRLVLDETDILLTSQLDGGRNRKAGELKQVAIFFSDIKGFTGISENLLPYDVLHLLNRYFAQMGEIIEANDGFVDKFVGDGMMAIFGIDNPEAAPLRAVNAALQCQAAIDRMKPFFKSMYDIDFEVRIGLHWGEAVIGSVGSIGSERLTAIGDVVNVASRVEAANKEAGTRFLVSESLYEQVRDDVEMSDFVRIRLPGTSQRTTLYEISGLTPQASAALNAAADRETMRFAGRDWSRLIAVDALDDGEVRVFDLPSLDLVLVRHGDTFHAFNNACPHVHLPLFNRQQNLDCPEKLRPDESEANANEVVCRWHRSRFDLDTGEVVSWCELLNEDGTSEGMEHLGDISKNQNPLQVFPTRVDGGHVWVAIGE</sequence>
<dbReference type="PANTHER" id="PTHR43081">
    <property type="entry name" value="ADENYLATE CYCLASE, TERMINAL-DIFFERENTIATION SPECIFIC-RELATED"/>
    <property type="match status" value="1"/>
</dbReference>
<dbReference type="GO" id="GO:0035556">
    <property type="term" value="P:intracellular signal transduction"/>
    <property type="evidence" value="ECO:0007669"/>
    <property type="project" value="InterPro"/>
</dbReference>
<dbReference type="InterPro" id="IPR012675">
    <property type="entry name" value="Beta-grasp_dom_sf"/>
</dbReference>
<dbReference type="EMBL" id="LQBQ01000012">
    <property type="protein sequence ID" value="KUJ80661.1"/>
    <property type="molecule type" value="Genomic_DNA"/>
</dbReference>
<dbReference type="PROSITE" id="PS51296">
    <property type="entry name" value="RIESKE"/>
    <property type="match status" value="1"/>
</dbReference>
<evidence type="ECO:0000256" key="4">
    <source>
        <dbReference type="ARBA" id="ARBA00022723"/>
    </source>
</evidence>
<dbReference type="GO" id="GO:0051537">
    <property type="term" value="F:2 iron, 2 sulfur cluster binding"/>
    <property type="evidence" value="ECO:0007669"/>
    <property type="project" value="UniProtKB-KW"/>
</dbReference>
<dbReference type="GO" id="GO:0004016">
    <property type="term" value="F:adenylate cyclase activity"/>
    <property type="evidence" value="ECO:0007669"/>
    <property type="project" value="UniProtKB-ARBA"/>
</dbReference>
<keyword evidence="2" id="KW-1003">Cell membrane</keyword>
<dbReference type="InterPro" id="IPR036922">
    <property type="entry name" value="Rieske_2Fe-2S_sf"/>
</dbReference>
<dbReference type="InterPro" id="IPR050697">
    <property type="entry name" value="Adenylyl/Guanylyl_Cyclase_3/4"/>
</dbReference>
<dbReference type="InterPro" id="IPR001054">
    <property type="entry name" value="A/G_cyclase"/>
</dbReference>
<dbReference type="CDD" id="cd03467">
    <property type="entry name" value="Rieske"/>
    <property type="match status" value="1"/>
</dbReference>
<dbReference type="SMART" id="SM00044">
    <property type="entry name" value="CYCc"/>
    <property type="match status" value="1"/>
</dbReference>
<feature type="domain" description="2Fe-2S ferredoxin-type" evidence="9">
    <location>
        <begin position="2"/>
        <end position="98"/>
    </location>
</feature>
<dbReference type="InterPro" id="IPR029787">
    <property type="entry name" value="Nucleotide_cyclase"/>
</dbReference>
<dbReference type="PROSITE" id="PS50125">
    <property type="entry name" value="GUANYLATE_CYCLASE_2"/>
    <property type="match status" value="1"/>
</dbReference>
<keyword evidence="6" id="KW-0411">Iron-sulfur</keyword>
<dbReference type="Gene3D" id="2.102.10.10">
    <property type="entry name" value="Rieske [2Fe-2S] iron-sulphur domain"/>
    <property type="match status" value="1"/>
</dbReference>
<dbReference type="InterPro" id="IPR001041">
    <property type="entry name" value="2Fe-2S_ferredoxin-type"/>
</dbReference>
<dbReference type="Pfam" id="PF00111">
    <property type="entry name" value="Fer2"/>
    <property type="match status" value="1"/>
</dbReference>
<evidence type="ECO:0000256" key="2">
    <source>
        <dbReference type="ARBA" id="ARBA00022475"/>
    </source>
</evidence>
<dbReference type="STRING" id="1685379.AVO45_06380"/>
<dbReference type="RefSeq" id="WP_068346152.1">
    <property type="nucleotide sequence ID" value="NZ_LQBQ01000012.1"/>
</dbReference>
<keyword evidence="7" id="KW-0472">Membrane</keyword>
<reference evidence="11 12" key="1">
    <citation type="submission" date="2015-12" db="EMBL/GenBank/DDBJ databases">
        <authorList>
            <person name="Shamseldin A."/>
            <person name="Moawad H."/>
            <person name="Abd El-Rahim W.M."/>
            <person name="Sadowsky M.J."/>
        </authorList>
    </citation>
    <scope>NUCLEOTIDE SEQUENCE [LARGE SCALE GENOMIC DNA]</scope>
    <source>
        <strain evidence="11 12">ZGT118</strain>
    </source>
</reference>
<dbReference type="Gene3D" id="3.10.20.30">
    <property type="match status" value="1"/>
</dbReference>
<keyword evidence="5" id="KW-0408">Iron</keyword>
<dbReference type="CDD" id="cd07302">
    <property type="entry name" value="CHD"/>
    <property type="match status" value="1"/>
</dbReference>
<evidence type="ECO:0008006" key="13">
    <source>
        <dbReference type="Google" id="ProtNLM"/>
    </source>
</evidence>
<evidence type="ECO:0000259" key="10">
    <source>
        <dbReference type="PROSITE" id="PS51296"/>
    </source>
</evidence>
<gene>
    <name evidence="11" type="ORF">AVO45_06380</name>
</gene>
<evidence type="ECO:0000256" key="5">
    <source>
        <dbReference type="ARBA" id="ARBA00023004"/>
    </source>
</evidence>
<dbReference type="Pfam" id="PF00355">
    <property type="entry name" value="Rieske"/>
    <property type="match status" value="1"/>
</dbReference>
<dbReference type="SUPFAM" id="SSF55073">
    <property type="entry name" value="Nucleotide cyclase"/>
    <property type="match status" value="1"/>
</dbReference>
<dbReference type="PROSITE" id="PS51085">
    <property type="entry name" value="2FE2S_FER_2"/>
    <property type="match status" value="1"/>
</dbReference>
<evidence type="ECO:0000256" key="3">
    <source>
        <dbReference type="ARBA" id="ARBA00022714"/>
    </source>
</evidence>
<dbReference type="AlphaFoldDB" id="A0A0X3U027"/>
<dbReference type="GO" id="GO:0046872">
    <property type="term" value="F:metal ion binding"/>
    <property type="evidence" value="ECO:0007669"/>
    <property type="project" value="UniProtKB-KW"/>
</dbReference>
<evidence type="ECO:0000313" key="12">
    <source>
        <dbReference type="Proteomes" id="UP000053791"/>
    </source>
</evidence>
<comment type="subcellular location">
    <subcellularLocation>
        <location evidence="1">Cell membrane</location>
        <topology evidence="1">Multi-pass membrane protein</topology>
    </subcellularLocation>
</comment>
<proteinExistence type="predicted"/>
<evidence type="ECO:0000256" key="6">
    <source>
        <dbReference type="ARBA" id="ARBA00023014"/>
    </source>
</evidence>
<evidence type="ECO:0000313" key="11">
    <source>
        <dbReference type="EMBL" id="KUJ80661.1"/>
    </source>
</evidence>
<evidence type="ECO:0000259" key="9">
    <source>
        <dbReference type="PROSITE" id="PS51085"/>
    </source>
</evidence>
<dbReference type="GO" id="GO:0006171">
    <property type="term" value="P:cAMP biosynthetic process"/>
    <property type="evidence" value="ECO:0007669"/>
    <property type="project" value="TreeGrafter"/>
</dbReference>
<dbReference type="Gene3D" id="3.30.70.1230">
    <property type="entry name" value="Nucleotide cyclase"/>
    <property type="match status" value="1"/>
</dbReference>
<name>A0A0X3U027_9RHOB</name>
<accession>A0A0X3U027</accession>
<dbReference type="CDD" id="cd00207">
    <property type="entry name" value="fer2"/>
    <property type="match status" value="1"/>
</dbReference>
<dbReference type="InterPro" id="IPR036010">
    <property type="entry name" value="2Fe-2S_ferredoxin-like_sf"/>
</dbReference>
<protein>
    <recommendedName>
        <fullName evidence="13">Guanylate cyclase</fullName>
    </recommendedName>
</protein>
<dbReference type="PANTHER" id="PTHR43081:SF17">
    <property type="entry name" value="BLL5647 PROTEIN"/>
    <property type="match status" value="1"/>
</dbReference>
<keyword evidence="12" id="KW-1185">Reference proteome</keyword>
<dbReference type="SUPFAM" id="SSF50022">
    <property type="entry name" value="ISP domain"/>
    <property type="match status" value="1"/>
</dbReference>
<comment type="caution">
    <text evidence="11">The sequence shown here is derived from an EMBL/GenBank/DDBJ whole genome shotgun (WGS) entry which is preliminary data.</text>
</comment>
<feature type="domain" description="Guanylate cyclase" evidence="8">
    <location>
        <begin position="121"/>
        <end position="252"/>
    </location>
</feature>
<dbReference type="GO" id="GO:0005886">
    <property type="term" value="C:plasma membrane"/>
    <property type="evidence" value="ECO:0007669"/>
    <property type="project" value="UniProtKB-SubCell"/>
</dbReference>
<dbReference type="OrthoDB" id="341967at2"/>
<organism evidence="11 12">
    <name type="scientific">Ruegeria marisrubri</name>
    <dbReference type="NCBI Taxonomy" id="1685379"/>
    <lineage>
        <taxon>Bacteria</taxon>
        <taxon>Pseudomonadati</taxon>
        <taxon>Pseudomonadota</taxon>
        <taxon>Alphaproteobacteria</taxon>
        <taxon>Rhodobacterales</taxon>
        <taxon>Roseobacteraceae</taxon>
        <taxon>Ruegeria</taxon>
    </lineage>
</organism>
<keyword evidence="3" id="KW-0001">2Fe-2S</keyword>
<feature type="domain" description="Rieske" evidence="10">
    <location>
        <begin position="326"/>
        <end position="456"/>
    </location>
</feature>
<dbReference type="InterPro" id="IPR017941">
    <property type="entry name" value="Rieske_2Fe-2S"/>
</dbReference>
<keyword evidence="4" id="KW-0479">Metal-binding</keyword>
<evidence type="ECO:0000256" key="1">
    <source>
        <dbReference type="ARBA" id="ARBA00004651"/>
    </source>
</evidence>
<evidence type="ECO:0000256" key="7">
    <source>
        <dbReference type="ARBA" id="ARBA00023136"/>
    </source>
</evidence>
<dbReference type="Proteomes" id="UP000053791">
    <property type="component" value="Unassembled WGS sequence"/>
</dbReference>